<dbReference type="EMBL" id="JACHGN010000027">
    <property type="protein sequence ID" value="MBB5139103.1"/>
    <property type="molecule type" value="Genomic_DNA"/>
</dbReference>
<evidence type="ECO:0000256" key="3">
    <source>
        <dbReference type="ARBA" id="ARBA00022692"/>
    </source>
</evidence>
<dbReference type="GO" id="GO:0005886">
    <property type="term" value="C:plasma membrane"/>
    <property type="evidence" value="ECO:0007669"/>
    <property type="project" value="UniProtKB-SubCell"/>
</dbReference>
<dbReference type="PANTHER" id="PTHR34820:SF4">
    <property type="entry name" value="INNER MEMBRANE PROTEIN YEBZ"/>
    <property type="match status" value="1"/>
</dbReference>
<keyword evidence="5 6" id="KW-0472">Membrane</keyword>
<name>A0A840PM75_9ACTN</name>
<comment type="caution">
    <text evidence="8">The sequence shown here is derived from an EMBL/GenBank/DDBJ whole genome shotgun (WGS) entry which is preliminary data.</text>
</comment>
<dbReference type="Proteomes" id="UP000578449">
    <property type="component" value="Unassembled WGS sequence"/>
</dbReference>
<dbReference type="Pfam" id="PF05425">
    <property type="entry name" value="CopD"/>
    <property type="match status" value="1"/>
</dbReference>
<dbReference type="PANTHER" id="PTHR34820">
    <property type="entry name" value="INNER MEMBRANE PROTEIN YEBZ"/>
    <property type="match status" value="1"/>
</dbReference>
<evidence type="ECO:0000256" key="6">
    <source>
        <dbReference type="SAM" id="Phobius"/>
    </source>
</evidence>
<keyword evidence="3 6" id="KW-0812">Transmembrane</keyword>
<dbReference type="AlphaFoldDB" id="A0A840PM75"/>
<sequence length="614" mass="62084">MLGVVAVGAAAVVVYVVLRVGGGAPEPGIEGLPDAGPVTGWGLPLLRVGADLCAAGTLGALVVGVVLCPVPGAGRAAVDAVRCVRVAGGWALGWALCSAAGYVLTISSFMALPPAQVLGSAEFLGLGVMFSEGKVLLVTLALAAVVAAGARVPVTRGRGLALLAVALGAILPVAFVGHAASADNHDIAASALMTHLVAVAIWVGGLAAVLACLRDSELLGVVLPRFSTLALGCFAAVAVSGVASAWVRMGPADNLWDTGYGRFVLVKTAVLVALGAFGHAHRRRTVRFAGDRGRRRTFARLAAGEIVLMAAAIGLAVGLSRTPPPTDGGHAHALLDYTVAPFTAGGLVTGVRVDPLILLLLAGLALGYLAGLRRVARAGGRWPAGRVAAWYAGVLLLALVLMGGVAAYSRVMMTAHVLQFVTLTVVAPLLLAAGAPVTLAVRALSPASQYGEAGRAFLDGALARRLTHPGGLPAAYGVGFALLYGTGWFERSLAYHAVHLATQGAFLLAGLAAFWVLTGADPLPRPVPWAARMWLLAGVAAAHLAVAALLMAGPQLAGTWLPLVTPPGAPPPLEDQRLAGALLATLAAVPLAALAVLLTLQRRLASARRARPGA</sequence>
<feature type="domain" description="Copper resistance protein D" evidence="7">
    <location>
        <begin position="222"/>
        <end position="319"/>
    </location>
</feature>
<dbReference type="Pfam" id="PF09678">
    <property type="entry name" value="Caa3_CtaG"/>
    <property type="match status" value="1"/>
</dbReference>
<feature type="transmembrane region" description="Helical" evidence="6">
    <location>
        <begin position="192"/>
        <end position="213"/>
    </location>
</feature>
<feature type="transmembrane region" description="Helical" evidence="6">
    <location>
        <begin position="298"/>
        <end position="319"/>
    </location>
</feature>
<feature type="transmembrane region" description="Helical" evidence="6">
    <location>
        <begin position="43"/>
        <end position="68"/>
    </location>
</feature>
<keyword evidence="4 6" id="KW-1133">Transmembrane helix</keyword>
<feature type="transmembrane region" description="Helical" evidence="6">
    <location>
        <begin position="259"/>
        <end position="277"/>
    </location>
</feature>
<organism evidence="8 9">
    <name type="scientific">Thermocatellispora tengchongensis</name>
    <dbReference type="NCBI Taxonomy" id="1073253"/>
    <lineage>
        <taxon>Bacteria</taxon>
        <taxon>Bacillati</taxon>
        <taxon>Actinomycetota</taxon>
        <taxon>Actinomycetes</taxon>
        <taxon>Streptosporangiales</taxon>
        <taxon>Streptosporangiaceae</taxon>
        <taxon>Thermocatellispora</taxon>
    </lineage>
</organism>
<feature type="transmembrane region" description="Helical" evidence="6">
    <location>
        <begin position="529"/>
        <end position="552"/>
    </location>
</feature>
<reference evidence="8 9" key="1">
    <citation type="submission" date="2020-08" db="EMBL/GenBank/DDBJ databases">
        <title>Genomic Encyclopedia of Type Strains, Phase IV (KMG-IV): sequencing the most valuable type-strain genomes for metagenomic binning, comparative biology and taxonomic classification.</title>
        <authorList>
            <person name="Goeker M."/>
        </authorList>
    </citation>
    <scope>NUCLEOTIDE SEQUENCE [LARGE SCALE GENOMIC DNA]</scope>
    <source>
        <strain evidence="8 9">DSM 45615</strain>
    </source>
</reference>
<evidence type="ECO:0000256" key="5">
    <source>
        <dbReference type="ARBA" id="ARBA00023136"/>
    </source>
</evidence>
<feature type="transmembrane region" description="Helical" evidence="6">
    <location>
        <begin position="160"/>
        <end position="180"/>
    </location>
</feature>
<feature type="transmembrane region" description="Helical" evidence="6">
    <location>
        <begin position="123"/>
        <end position="148"/>
    </location>
</feature>
<dbReference type="InterPro" id="IPR032694">
    <property type="entry name" value="CopC/D"/>
</dbReference>
<feature type="transmembrane region" description="Helical" evidence="6">
    <location>
        <begin position="420"/>
        <end position="445"/>
    </location>
</feature>
<accession>A0A840PM75</accession>
<dbReference type="InterPro" id="IPR008457">
    <property type="entry name" value="Cu-R_CopD_dom"/>
</dbReference>
<proteinExistence type="predicted"/>
<feature type="transmembrane region" description="Helical" evidence="6">
    <location>
        <begin position="388"/>
        <end position="408"/>
    </location>
</feature>
<evidence type="ECO:0000313" key="8">
    <source>
        <dbReference type="EMBL" id="MBB5139103.1"/>
    </source>
</evidence>
<feature type="transmembrane region" description="Helical" evidence="6">
    <location>
        <begin position="466"/>
        <end position="487"/>
    </location>
</feature>
<evidence type="ECO:0000256" key="1">
    <source>
        <dbReference type="ARBA" id="ARBA00004651"/>
    </source>
</evidence>
<protein>
    <submittedName>
        <fullName evidence="8">Putative copper resistance protein D</fullName>
    </submittedName>
</protein>
<keyword evidence="9" id="KW-1185">Reference proteome</keyword>
<feature type="transmembrane region" description="Helical" evidence="6">
    <location>
        <begin position="356"/>
        <end position="376"/>
    </location>
</feature>
<evidence type="ECO:0000259" key="7">
    <source>
        <dbReference type="Pfam" id="PF05425"/>
    </source>
</evidence>
<gene>
    <name evidence="8" type="ORF">HNP84_008866</name>
</gene>
<dbReference type="GO" id="GO:0006825">
    <property type="term" value="P:copper ion transport"/>
    <property type="evidence" value="ECO:0007669"/>
    <property type="project" value="InterPro"/>
</dbReference>
<evidence type="ECO:0000313" key="9">
    <source>
        <dbReference type="Proteomes" id="UP000578449"/>
    </source>
</evidence>
<comment type="subcellular location">
    <subcellularLocation>
        <location evidence="1">Cell membrane</location>
        <topology evidence="1">Multi-pass membrane protein</topology>
    </subcellularLocation>
</comment>
<dbReference type="InterPro" id="IPR019108">
    <property type="entry name" value="Caa3_assmbl_CtaG-rel"/>
</dbReference>
<dbReference type="RefSeq" id="WP_185055943.1">
    <property type="nucleotide sequence ID" value="NZ_BAABIX010000016.1"/>
</dbReference>
<feature type="transmembrane region" description="Helical" evidence="6">
    <location>
        <begin position="578"/>
        <end position="600"/>
    </location>
</feature>
<feature type="transmembrane region" description="Helical" evidence="6">
    <location>
        <begin position="493"/>
        <end position="517"/>
    </location>
</feature>
<feature type="transmembrane region" description="Helical" evidence="6">
    <location>
        <begin position="89"/>
        <end position="111"/>
    </location>
</feature>
<evidence type="ECO:0000256" key="4">
    <source>
        <dbReference type="ARBA" id="ARBA00022989"/>
    </source>
</evidence>
<evidence type="ECO:0000256" key="2">
    <source>
        <dbReference type="ARBA" id="ARBA00022475"/>
    </source>
</evidence>
<feature type="transmembrane region" description="Helical" evidence="6">
    <location>
        <begin position="225"/>
        <end position="247"/>
    </location>
</feature>
<keyword evidence="2" id="KW-1003">Cell membrane</keyword>